<feature type="signal peptide" evidence="8">
    <location>
        <begin position="1"/>
        <end position="18"/>
    </location>
</feature>
<evidence type="ECO:0000256" key="8">
    <source>
        <dbReference type="SAM" id="SignalP"/>
    </source>
</evidence>
<keyword evidence="3" id="KW-0719">Serine esterase</keyword>
<evidence type="ECO:0000256" key="3">
    <source>
        <dbReference type="ARBA" id="ARBA00022487"/>
    </source>
</evidence>
<comment type="similarity">
    <text evidence="2">Belongs to the 'GDXG' lipolytic enzyme family.</text>
</comment>
<proteinExistence type="inferred from homology"/>
<reference evidence="11" key="1">
    <citation type="submission" date="2013-03" db="EMBL/GenBank/DDBJ databases">
        <title>The Genome Sequence of Anopheles dirus WRAIR2.</title>
        <authorList>
            <consortium name="The Broad Institute Genomics Platform"/>
            <person name="Neafsey D.E."/>
            <person name="Walton C."/>
            <person name="Walker B."/>
            <person name="Young S.K."/>
            <person name="Zeng Q."/>
            <person name="Gargeya S."/>
            <person name="Fitzgerald M."/>
            <person name="Haas B."/>
            <person name="Abouelleil A."/>
            <person name="Allen A.W."/>
            <person name="Alvarado L."/>
            <person name="Arachchi H.M."/>
            <person name="Berlin A.M."/>
            <person name="Chapman S.B."/>
            <person name="Gainer-Dewar J."/>
            <person name="Goldberg J."/>
            <person name="Griggs A."/>
            <person name="Gujja S."/>
            <person name="Hansen M."/>
            <person name="Howarth C."/>
            <person name="Imamovic A."/>
            <person name="Ireland A."/>
            <person name="Larimer J."/>
            <person name="McCowan C."/>
            <person name="Murphy C."/>
            <person name="Pearson M."/>
            <person name="Poon T.W."/>
            <person name="Priest M."/>
            <person name="Roberts A."/>
            <person name="Saif S."/>
            <person name="Shea T."/>
            <person name="Sisk P."/>
            <person name="Sykes S."/>
            <person name="Wortman J."/>
            <person name="Nusbaum C."/>
            <person name="Birren B."/>
        </authorList>
    </citation>
    <scope>NUCLEOTIDE SEQUENCE [LARGE SCALE GENOMIC DNA]</scope>
    <source>
        <strain evidence="11">WRAIR2</strain>
    </source>
</reference>
<keyword evidence="4" id="KW-0378">Hydrolase</keyword>
<feature type="domain" description="Carboxylesterase type B" evidence="9">
    <location>
        <begin position="35"/>
        <end position="511"/>
    </location>
</feature>
<dbReference type="InterPro" id="IPR029058">
    <property type="entry name" value="AB_hydrolase_fold"/>
</dbReference>
<dbReference type="PANTHER" id="PTHR43142">
    <property type="entry name" value="CARBOXYLIC ESTER HYDROLASE"/>
    <property type="match status" value="1"/>
</dbReference>
<evidence type="ECO:0000313" key="10">
    <source>
        <dbReference type="EnsemblMetazoa" id="ADIR007903-PA"/>
    </source>
</evidence>
<evidence type="ECO:0000313" key="11">
    <source>
        <dbReference type="Proteomes" id="UP000075884"/>
    </source>
</evidence>
<evidence type="ECO:0000256" key="6">
    <source>
        <dbReference type="ARBA" id="ARBA00023180"/>
    </source>
</evidence>
<dbReference type="VEuPathDB" id="VectorBase:ADIR007903"/>
<sequence length="1704" mass="190644">MQPFLAAVLRLIVGLAKSWLGRAWLTVRSPSTTCTVTIAPGKVRGRTSTVTGGGGGDGGVHYHSFKGIPYAVPPVGALRFQPPVPVESFQRPVLECFVEGSKCLQYDQLLGVPVGTEDGLCLNVYTPELPAGTNADRLPVMVWIHGGGFMCGSGDAFLYDPVYFMRHRVVVVTFNYRLGPLGFLSFPEAGIAGNAGLKDQLLVLRWVQQNIGAFGGDPSNVTLFGESAGAKAAYLHYLSPVSRKYFHRVICQSGVACSDFALQVEPTDKARTLAHCLGYEGSSDSEALAVLLQAPAKALFKHQLATLADSERHQELKFPFRPVVEGDLPGAIVTQHPIDSLQTELDPPIPIITGCNSGEGMVALVQARKQLHLYNAHPELLLPPMLKLPPDASATELGRKVKQFYFQDRPIGRDTLPALMDLLSDNEYITATVTAAELMARYQPRVAHYCYYFTHDGRLGNTKQLLNMTHVPGVCHGDDVFYMFRSALNARLAHGADEAFVRDAFLTMWTQRVGLLDSGPRHWSVCLESGLERRHHLLLFVAHHRWIRFWPPPVRPVVTVKQGKVRGVTATLPNGGQYHYFKGIPYAEPPVGKLRFRPPVPLERFRKSVIDCYAERADGIQKDFFSSRVSGSESCLYLNVFSPRLPGEADTTKGVPRLPVMVYVHGGGFMSGSGSSFFYNPEYFLQQDVLVVTMNYRLGPHGFLYLPSAGIPGNAGLKDQLLALKWVNENIARFGGNPDNVTLFGESAGSMSAYLHYLSPNSRKYIHRVICQSGVAVSDSFFQVEPEEKARKLARFFGYTGDSDQGVLETLEKVSAKELAKHQNEAISEAEKLLALIFIFRPVVEQHETADSIITQHPRVLLKTYDTLRLPLLEGCNSGEGILALKSLGERRWKSFGREPERFVPVLLGRSPDLDRPAVGREIQRFYFGDRPVDDRTIDKMCDVMSDNTFITNSVTSAEWLAKYQPNAPHYHYRFTYDGRFSMLKRVFQLSNVSGACHGDDTMYMFNPWFLPSLPPSSEECRVRDIMIALWTNFAKHGHPSDGVPEALVPVRWEPVRKIARDSDDFNLDCLEINTTPRMVRNPGAGRIELWRGLLKKYRADYLLLTIRQLIGSQLVGTSRARVRCSVKIVFDVRVPDAKCVGAMTLVAWDNLWQFVLAVVRLGRGVVAFLVHHLHVRLCPPRDCPLVSVRQGQLRGVAANLPNGARYYYFKGVPYAEAPVGKLRFKAPVALERYRKPIVNCYAERTDSIQLDFFSGFVYGSERGLYLNVYTPQLPVDGPDRDDKSNRGLPVMVFLHGGGFACGSGSSLFYNPEYFLQRGVLVVTINYRLGPFGFLYLPEAGIEGNAGLKDQLMALRWINENITSFGGDPHNVTLFGESAGSFSAYLHMLSLNSRKTNLFYLSRHFVVETLQQVPAKQLAKHQRKALGKGADQQADLVFIFLPVVEQTLSEHSIITKPPEELLKTYDTLQMPLLEGCNDAEGILGLYIMRHKARNADIRHLPDRMAAKVFRHLGPTERASVTEQILKFYFNDAPPSGWSTEQLKHFLTDVIFAVDSARAAEWIARYQPNVRHYHYRFTYDGRFSLLKRLFLSAAVPGACHGDDLMYMFNPKLLPKLAPSSDECRVRDNVVALWTSFAKHGDPSVEAQDVVSVQWRPIEKVPRNPSAEFRLECLEINVQPAMVDDPSHERTRFWRDLLAVHGNGQR</sequence>
<feature type="domain" description="Carboxylesterase type B" evidence="9">
    <location>
        <begin position="1184"/>
        <end position="1394"/>
    </location>
</feature>
<dbReference type="PANTHER" id="PTHR43142:SF1">
    <property type="entry name" value="CARBOXYLIC ESTER HYDROLASE"/>
    <property type="match status" value="1"/>
</dbReference>
<reference evidence="10" key="2">
    <citation type="submission" date="2020-05" db="UniProtKB">
        <authorList>
            <consortium name="EnsemblMetazoa"/>
        </authorList>
    </citation>
    <scope>IDENTIFICATION</scope>
    <source>
        <strain evidence="10">WRAIR2</strain>
    </source>
</reference>
<evidence type="ECO:0000256" key="2">
    <source>
        <dbReference type="ARBA" id="ARBA00010515"/>
    </source>
</evidence>
<dbReference type="GO" id="GO:0106435">
    <property type="term" value="F:carboxylesterase activity"/>
    <property type="evidence" value="ECO:0007669"/>
    <property type="project" value="UniProtKB-EC"/>
</dbReference>
<dbReference type="Proteomes" id="UP000075884">
    <property type="component" value="Unassembled WGS sequence"/>
</dbReference>
<dbReference type="EC" id="3.1.1.1" evidence="7"/>
<dbReference type="InterPro" id="IPR002018">
    <property type="entry name" value="CarbesteraseB"/>
</dbReference>
<keyword evidence="11" id="KW-1185">Reference proteome</keyword>
<dbReference type="EnsemblMetazoa" id="ADIR007903-RA">
    <property type="protein sequence ID" value="ADIR007903-PA"/>
    <property type="gene ID" value="ADIR007903"/>
</dbReference>
<feature type="domain" description="Carboxylesterase type B" evidence="9">
    <location>
        <begin position="1406"/>
        <end position="1692"/>
    </location>
</feature>
<organism evidence="10 11">
    <name type="scientific">Anopheles dirus</name>
    <dbReference type="NCBI Taxonomy" id="7168"/>
    <lineage>
        <taxon>Eukaryota</taxon>
        <taxon>Metazoa</taxon>
        <taxon>Ecdysozoa</taxon>
        <taxon>Arthropoda</taxon>
        <taxon>Hexapoda</taxon>
        <taxon>Insecta</taxon>
        <taxon>Pterygota</taxon>
        <taxon>Neoptera</taxon>
        <taxon>Endopterygota</taxon>
        <taxon>Diptera</taxon>
        <taxon>Nematocera</taxon>
        <taxon>Culicoidea</taxon>
        <taxon>Culicidae</taxon>
        <taxon>Anophelinae</taxon>
        <taxon>Anopheles</taxon>
    </lineage>
</organism>
<dbReference type="SUPFAM" id="SSF53474">
    <property type="entry name" value="alpha/beta-Hydrolases"/>
    <property type="match status" value="3"/>
</dbReference>
<keyword evidence="5" id="KW-1015">Disulfide bond</keyword>
<accession>A0A182NJS3</accession>
<feature type="chain" id="PRO_5008130012" description="carboxylesterase" evidence="8">
    <location>
        <begin position="19"/>
        <end position="1704"/>
    </location>
</feature>
<dbReference type="FunFam" id="3.40.50.1820:FF:000092">
    <property type="entry name" value="Carboxylic ester hydrolase"/>
    <property type="match status" value="2"/>
</dbReference>
<evidence type="ECO:0000256" key="7">
    <source>
        <dbReference type="ARBA" id="ARBA00039155"/>
    </source>
</evidence>
<keyword evidence="6" id="KW-0325">Glycoprotein</keyword>
<evidence type="ECO:0000256" key="4">
    <source>
        <dbReference type="ARBA" id="ARBA00022801"/>
    </source>
</evidence>
<comment type="similarity">
    <text evidence="1">Belongs to the type-B carboxylesterase/lipase family.</text>
</comment>
<dbReference type="STRING" id="7168.A0A182NJS3"/>
<name>A0A182NJS3_9DIPT</name>
<dbReference type="InterPro" id="IPR002168">
    <property type="entry name" value="Lipase_GDXG_HIS_AS"/>
</dbReference>
<feature type="domain" description="Carboxylesterase type B" evidence="9">
    <location>
        <begin position="556"/>
        <end position="1091"/>
    </location>
</feature>
<evidence type="ECO:0000256" key="1">
    <source>
        <dbReference type="ARBA" id="ARBA00005964"/>
    </source>
</evidence>
<keyword evidence="8" id="KW-0732">Signal</keyword>
<dbReference type="PROSITE" id="PS00122">
    <property type="entry name" value="CARBOXYLESTERASE_B_1"/>
    <property type="match status" value="3"/>
</dbReference>
<evidence type="ECO:0000259" key="9">
    <source>
        <dbReference type="Pfam" id="PF00135"/>
    </source>
</evidence>
<evidence type="ECO:0000256" key="5">
    <source>
        <dbReference type="ARBA" id="ARBA00023157"/>
    </source>
</evidence>
<protein>
    <recommendedName>
        <fullName evidence="7">carboxylesterase</fullName>
        <ecNumber evidence="7">3.1.1.1</ecNumber>
    </recommendedName>
</protein>
<dbReference type="PROSITE" id="PS01173">
    <property type="entry name" value="LIPASE_GDXG_HIS"/>
    <property type="match status" value="2"/>
</dbReference>
<dbReference type="InterPro" id="IPR019826">
    <property type="entry name" value="Carboxylesterase_B_AS"/>
</dbReference>
<dbReference type="Pfam" id="PF00135">
    <property type="entry name" value="COesterase"/>
    <property type="match status" value="4"/>
</dbReference>
<dbReference type="Gene3D" id="3.40.50.1820">
    <property type="entry name" value="alpha/beta hydrolase"/>
    <property type="match status" value="4"/>
</dbReference>